<keyword evidence="3" id="KW-1185">Reference proteome</keyword>
<feature type="region of interest" description="Disordered" evidence="1">
    <location>
        <begin position="1"/>
        <end position="21"/>
    </location>
</feature>
<accession>A0A1K1LKV5</accession>
<sequence length="90" mass="9956">MSERQRKPVLRAAGEDERSEVAVRVHEPASGQTTIIQVSFTGGLQSDQLRAAATWLDEHRDATALSMSVYTSDDDEMVLAMFADDGIYRP</sequence>
<dbReference type="AlphaFoldDB" id="A0A1K1LKV5"/>
<reference evidence="3" key="1">
    <citation type="submission" date="2016-11" db="EMBL/GenBank/DDBJ databases">
        <authorList>
            <person name="Varghese N."/>
            <person name="Submissions S."/>
        </authorList>
    </citation>
    <scope>NUCLEOTIDE SEQUENCE [LARGE SCALE GENOMIC DNA]</scope>
    <source>
        <strain evidence="3">DSM 44671</strain>
    </source>
</reference>
<evidence type="ECO:0000313" key="3">
    <source>
        <dbReference type="Proteomes" id="UP000182740"/>
    </source>
</evidence>
<proteinExistence type="predicted"/>
<name>A0A1K1LKV5_9PSEU</name>
<organism evidence="2 3">
    <name type="scientific">Amycolatopsis australiensis</name>
    <dbReference type="NCBI Taxonomy" id="546364"/>
    <lineage>
        <taxon>Bacteria</taxon>
        <taxon>Bacillati</taxon>
        <taxon>Actinomycetota</taxon>
        <taxon>Actinomycetes</taxon>
        <taxon>Pseudonocardiales</taxon>
        <taxon>Pseudonocardiaceae</taxon>
        <taxon>Amycolatopsis</taxon>
    </lineage>
</organism>
<evidence type="ECO:0000313" key="2">
    <source>
        <dbReference type="EMBL" id="SFW11533.1"/>
    </source>
</evidence>
<dbReference type="Proteomes" id="UP000182740">
    <property type="component" value="Unassembled WGS sequence"/>
</dbReference>
<dbReference type="RefSeq" id="WP_072474310.1">
    <property type="nucleotide sequence ID" value="NZ_FPJG01000001.1"/>
</dbReference>
<dbReference type="EMBL" id="FPJG01000001">
    <property type="protein sequence ID" value="SFW11533.1"/>
    <property type="molecule type" value="Genomic_DNA"/>
</dbReference>
<protein>
    <submittedName>
        <fullName evidence="2">Uncharacterized protein</fullName>
    </submittedName>
</protein>
<gene>
    <name evidence="2" type="ORF">SAMN04489730_0029</name>
</gene>
<evidence type="ECO:0000256" key="1">
    <source>
        <dbReference type="SAM" id="MobiDB-lite"/>
    </source>
</evidence>